<evidence type="ECO:0008006" key="3">
    <source>
        <dbReference type="Google" id="ProtNLM"/>
    </source>
</evidence>
<sequence length="401" mass="45288">MKKQTLWCTVQRNRTLHRHVGKAPSAQTDRWKCKASGEDNSAVSVKSCVSESCGLCQTDPLERTKSQRISAEESVSKETGEVAVEQVAAADDCQYSVDDSAELRPCSQEEKNSVSPAKQDSAVNTCLFPDAEPSTSFGLDIFSNLVAWRVKDEPSEDERGKSVEDYSKQKLEVRSLLSCIGNNIVEPLETGHSFKNREPFAAPMTTSNITQNSPSCDKAQEYHVTEEILVESEVHESNYFEELEPSVYEKALYRLGVRTSDGKDIIFIDTDRLPNKEHFNKNKEGKKNFKQAVRELCGYLEVFILTYVETHNFVIVVHGGSSEKCGIKDGLGKQIYQKLKNGFLDRMAKCIIFKPQKKLKALGLLLSPFLKREMRQRIVMTKSERYLNDIQGIPDFVTKYL</sequence>
<dbReference type="AlphaFoldDB" id="A0A2B4STX4"/>
<dbReference type="EMBL" id="LSMT01000019">
    <property type="protein sequence ID" value="PFX32796.1"/>
    <property type="molecule type" value="Genomic_DNA"/>
</dbReference>
<organism evidence="1 2">
    <name type="scientific">Stylophora pistillata</name>
    <name type="common">Smooth cauliflower coral</name>
    <dbReference type="NCBI Taxonomy" id="50429"/>
    <lineage>
        <taxon>Eukaryota</taxon>
        <taxon>Metazoa</taxon>
        <taxon>Cnidaria</taxon>
        <taxon>Anthozoa</taxon>
        <taxon>Hexacorallia</taxon>
        <taxon>Scleractinia</taxon>
        <taxon>Astrocoeniina</taxon>
        <taxon>Pocilloporidae</taxon>
        <taxon>Stylophora</taxon>
    </lineage>
</organism>
<gene>
    <name evidence="1" type="ORF">AWC38_SpisGene2429</name>
</gene>
<dbReference type="SUPFAM" id="SSF52087">
    <property type="entry name" value="CRAL/TRIO domain"/>
    <property type="match status" value="1"/>
</dbReference>
<keyword evidence="2" id="KW-1185">Reference proteome</keyword>
<reference evidence="2" key="1">
    <citation type="journal article" date="2017" name="bioRxiv">
        <title>Comparative analysis of the genomes of Stylophora pistillata and Acropora digitifera provides evidence for extensive differences between species of corals.</title>
        <authorList>
            <person name="Voolstra C.R."/>
            <person name="Li Y."/>
            <person name="Liew Y.J."/>
            <person name="Baumgarten S."/>
            <person name="Zoccola D."/>
            <person name="Flot J.-F."/>
            <person name="Tambutte S."/>
            <person name="Allemand D."/>
            <person name="Aranda M."/>
        </authorList>
    </citation>
    <scope>NUCLEOTIDE SEQUENCE [LARGE SCALE GENOMIC DNA]</scope>
</reference>
<dbReference type="OrthoDB" id="5971803at2759"/>
<dbReference type="Gene3D" id="3.40.525.10">
    <property type="entry name" value="CRAL-TRIO lipid binding domain"/>
    <property type="match status" value="1"/>
</dbReference>
<evidence type="ECO:0000313" key="1">
    <source>
        <dbReference type="EMBL" id="PFX32796.1"/>
    </source>
</evidence>
<comment type="caution">
    <text evidence="1">The sequence shown here is derived from an EMBL/GenBank/DDBJ whole genome shotgun (WGS) entry which is preliminary data.</text>
</comment>
<name>A0A2B4STX4_STYPI</name>
<dbReference type="InterPro" id="IPR036865">
    <property type="entry name" value="CRAL-TRIO_dom_sf"/>
</dbReference>
<accession>A0A2B4STX4</accession>
<dbReference type="Proteomes" id="UP000225706">
    <property type="component" value="Unassembled WGS sequence"/>
</dbReference>
<proteinExistence type="predicted"/>
<evidence type="ECO:0000313" key="2">
    <source>
        <dbReference type="Proteomes" id="UP000225706"/>
    </source>
</evidence>
<protein>
    <recommendedName>
        <fullName evidence="3">CRAL-TRIO domain-containing protein</fullName>
    </recommendedName>
</protein>